<proteinExistence type="predicted"/>
<comment type="caution">
    <text evidence="1">The sequence shown here is derived from an EMBL/GenBank/DDBJ whole genome shotgun (WGS) entry which is preliminary data.</text>
</comment>
<name>A0A1B8ZT99_9FLAO</name>
<protein>
    <submittedName>
        <fullName evidence="1">Uncharacterized protein</fullName>
    </submittedName>
</protein>
<gene>
    <name evidence="1" type="ORF">BBI00_10870</name>
</gene>
<evidence type="ECO:0000313" key="2">
    <source>
        <dbReference type="Proteomes" id="UP000093432"/>
    </source>
</evidence>
<reference evidence="2" key="1">
    <citation type="submission" date="2016-07" db="EMBL/GenBank/DDBJ databases">
        <authorList>
            <person name="Florea S."/>
            <person name="Webb J.S."/>
            <person name="Jaromczyk J."/>
            <person name="Schardl C.L."/>
        </authorList>
    </citation>
    <scope>NUCLEOTIDE SEQUENCE [LARGE SCALE GENOMIC DNA]</scope>
    <source>
        <strain evidence="2">CC-VM-7</strain>
    </source>
</reference>
<sequence length="73" mass="8422">MRSFSSTDNLLICKNITKFSGPESELFINLNHAAKAASEWDKKKKKIRKKQALFSSGQPVYHTRVYNYNQSEP</sequence>
<organism evidence="1 2">
    <name type="scientific">Chryseobacterium arthrosphaerae</name>
    <dbReference type="NCBI Taxonomy" id="651561"/>
    <lineage>
        <taxon>Bacteria</taxon>
        <taxon>Pseudomonadati</taxon>
        <taxon>Bacteroidota</taxon>
        <taxon>Flavobacteriia</taxon>
        <taxon>Flavobacteriales</taxon>
        <taxon>Weeksellaceae</taxon>
        <taxon>Chryseobacterium group</taxon>
        <taxon>Chryseobacterium</taxon>
    </lineage>
</organism>
<dbReference type="AlphaFoldDB" id="A0A1B8ZT99"/>
<dbReference type="EMBL" id="MAYG01000001">
    <property type="protein sequence ID" value="OCA74804.1"/>
    <property type="molecule type" value="Genomic_DNA"/>
</dbReference>
<accession>A0A1B8ZT99</accession>
<evidence type="ECO:0000313" key="1">
    <source>
        <dbReference type="EMBL" id="OCA74804.1"/>
    </source>
</evidence>
<dbReference type="Proteomes" id="UP000093432">
    <property type="component" value="Unassembled WGS sequence"/>
</dbReference>